<keyword evidence="2" id="KW-1185">Reference proteome</keyword>
<dbReference type="Proteomes" id="UP000624419">
    <property type="component" value="Unassembled WGS sequence"/>
</dbReference>
<protein>
    <submittedName>
        <fullName evidence="1">Sce7725 family protein</fullName>
    </submittedName>
</protein>
<organism evidence="1 2">
    <name type="scientific">Salinimonas profundi</name>
    <dbReference type="NCBI Taxonomy" id="2729140"/>
    <lineage>
        <taxon>Bacteria</taxon>
        <taxon>Pseudomonadati</taxon>
        <taxon>Pseudomonadota</taxon>
        <taxon>Gammaproteobacteria</taxon>
        <taxon>Alteromonadales</taxon>
        <taxon>Alteromonadaceae</taxon>
        <taxon>Alteromonas/Salinimonas group</taxon>
        <taxon>Salinimonas</taxon>
    </lineage>
</organism>
<proteinExistence type="predicted"/>
<accession>A0ABR8LN42</accession>
<comment type="caution">
    <text evidence="1">The sequence shown here is derived from an EMBL/GenBank/DDBJ whole genome shotgun (WGS) entry which is preliminary data.</text>
</comment>
<sequence length="308" mass="34050">MYFPVLRGKQFELIALRELAKLGLSNHFVPVIEPVKKISNPFIKTIKELNEGDIHPIVIINSALGEEESAEDVMRLLNNAGVTFLPCISFESHHSAIQFSELQDYLSQTPHVLYIKDISDESIFSKLDKVEIILLEESTSKASQAASFLDIPVVVIEDGFDKKLKNADYPSLTNFSSAIGEYKSLGLHGFGDYTITGSSFAEGGGPAYVVALHLSQVLKSQKKSIFSSKTQIVVNHFCSENNGSYADPAGKFFEALTKLISFLDEGEIFETNSIGEFRKLYNSEHFPGLGAVKKLSVSHHIEIISRSI</sequence>
<dbReference type="InterPro" id="IPR047727">
    <property type="entry name" value="Sce7725-like"/>
</dbReference>
<name>A0ABR8LN42_9ALTE</name>
<gene>
    <name evidence="1" type="ORF">HHX48_17870</name>
</gene>
<evidence type="ECO:0000313" key="1">
    <source>
        <dbReference type="EMBL" id="MBD3587609.1"/>
    </source>
</evidence>
<dbReference type="EMBL" id="JABBXD010000017">
    <property type="protein sequence ID" value="MBD3587609.1"/>
    <property type="molecule type" value="Genomic_DNA"/>
</dbReference>
<reference evidence="1 2" key="1">
    <citation type="submission" date="2020-04" db="EMBL/GenBank/DDBJ databases">
        <title>Salinimonas sp. HHU 13199.</title>
        <authorList>
            <person name="Cui X."/>
            <person name="Zhang D."/>
        </authorList>
    </citation>
    <scope>NUCLEOTIDE SEQUENCE [LARGE SCALE GENOMIC DNA]</scope>
    <source>
        <strain evidence="1 2">HHU 13199</strain>
    </source>
</reference>
<evidence type="ECO:0000313" key="2">
    <source>
        <dbReference type="Proteomes" id="UP000624419"/>
    </source>
</evidence>
<dbReference type="NCBIfam" id="NF033831">
    <property type="entry name" value="sce7725_fam"/>
    <property type="match status" value="1"/>
</dbReference>
<dbReference type="RefSeq" id="WP_191026659.1">
    <property type="nucleotide sequence ID" value="NZ_JABBXD010000017.1"/>
</dbReference>